<feature type="transmembrane region" description="Helical" evidence="1">
    <location>
        <begin position="6"/>
        <end position="28"/>
    </location>
</feature>
<protein>
    <submittedName>
        <fullName evidence="2">Uncharacterized protein</fullName>
    </submittedName>
</protein>
<dbReference type="Proteomes" id="UP000018534">
    <property type="component" value="Unassembled WGS sequence"/>
</dbReference>
<keyword evidence="1" id="KW-1133">Transmembrane helix</keyword>
<dbReference type="AlphaFoldDB" id="V7IHQ2"/>
<dbReference type="HOGENOM" id="CLU_3296212_0_0_6"/>
<evidence type="ECO:0000256" key="1">
    <source>
        <dbReference type="SAM" id="Phobius"/>
    </source>
</evidence>
<gene>
    <name evidence="2" type="ORF">A628_04306</name>
</gene>
<evidence type="ECO:0000313" key="3">
    <source>
        <dbReference type="Proteomes" id="UP000018534"/>
    </source>
</evidence>
<name>V7IHQ2_SALET</name>
<keyword evidence="1" id="KW-0472">Membrane</keyword>
<comment type="caution">
    <text evidence="2">The sequence shown here is derived from an EMBL/GenBank/DDBJ whole genome shotgun (WGS) entry which is preliminary data.</text>
</comment>
<reference evidence="2 3" key="1">
    <citation type="journal article" date="2014" name="Genome Announc.">
        <title>Whole-Genome Sequencing of Salmonella enterica subsp. enterica Serovar Cubana Strains Isolated from Agricultural Sources.</title>
        <authorList>
            <person name="Benahmed F.H."/>
            <person name="Gopinath G.R."/>
            <person name="Wang H."/>
            <person name="Jean-Gilles Beaubrun J."/>
            <person name="Grim C."/>
            <person name="Cheng C.M."/>
            <person name="McClelland M."/>
            <person name="Ayers S."/>
            <person name="Abbott J."/>
            <person name="Desai P."/>
            <person name="Frye J.G."/>
            <person name="Weinstock G."/>
            <person name="Hammack T.S."/>
            <person name="Hanes D.E."/>
            <person name="Rasmussen M.A."/>
            <person name="Davidson M.K."/>
        </authorList>
    </citation>
    <scope>NUCLEOTIDE SEQUENCE [LARGE SCALE GENOMIC DNA]</scope>
    <source>
        <strain evidence="2">76814</strain>
    </source>
</reference>
<accession>V7IHQ2</accession>
<organism evidence="2 3">
    <name type="scientific">Salmonella enterica subsp. enterica serovar Cubana str. 76814</name>
    <dbReference type="NCBI Taxonomy" id="1192560"/>
    <lineage>
        <taxon>Bacteria</taxon>
        <taxon>Pseudomonadati</taxon>
        <taxon>Pseudomonadota</taxon>
        <taxon>Gammaproteobacteria</taxon>
        <taxon>Enterobacterales</taxon>
        <taxon>Enterobacteriaceae</taxon>
        <taxon>Salmonella</taxon>
    </lineage>
</organism>
<sequence length="40" mass="4507">MTITASIEAVFFVLPVYLMPEGAMLIIWPTCSRHALRQEA</sequence>
<keyword evidence="1" id="KW-0812">Transmembrane</keyword>
<dbReference type="EMBL" id="AZGR01000131">
    <property type="protein sequence ID" value="ETA85710.1"/>
    <property type="molecule type" value="Genomic_DNA"/>
</dbReference>
<evidence type="ECO:0000313" key="2">
    <source>
        <dbReference type="EMBL" id="ETA85710.1"/>
    </source>
</evidence>
<proteinExistence type="predicted"/>